<dbReference type="EMBL" id="CACQ02004648">
    <property type="protein sequence ID" value="CCF41350.1"/>
    <property type="molecule type" value="Genomic_DNA"/>
</dbReference>
<sequence length="153" mass="16401">MSSDYARIFKGIAMGLSLFSFHQVTVLPFPNGAICKVSAMQNLTCPKLQQTSSPLRTAVSRRIKFMSIWATVGSLKGDPSANTHTFGNAAIAARVASPSSLKLAVAVVILAALIVPSRKSVFSTPNSRIQSRIRMASWKMGGSDDWEGSLLKS</sequence>
<dbReference type="AlphaFoldDB" id="H1VM97"/>
<evidence type="ECO:0000313" key="1">
    <source>
        <dbReference type="EMBL" id="CCF41350.1"/>
    </source>
</evidence>
<protein>
    <submittedName>
        <fullName evidence="1">Uncharacterized protein</fullName>
    </submittedName>
</protein>
<reference evidence="2" key="1">
    <citation type="journal article" date="2012" name="Nat. Genet.">
        <title>Lifestyle transitions in plant pathogenic Colletotrichum fungi deciphered by genome and transcriptome analyses.</title>
        <authorList>
            <person name="O'Connell R.J."/>
            <person name="Thon M.R."/>
            <person name="Hacquard S."/>
            <person name="Amyotte S.G."/>
            <person name="Kleemann J."/>
            <person name="Torres M.F."/>
            <person name="Damm U."/>
            <person name="Buiate E.A."/>
            <person name="Epstein L."/>
            <person name="Alkan N."/>
            <person name="Altmueller J."/>
            <person name="Alvarado-Balderrama L."/>
            <person name="Bauser C.A."/>
            <person name="Becker C."/>
            <person name="Birren B.W."/>
            <person name="Chen Z."/>
            <person name="Choi J."/>
            <person name="Crouch J.A."/>
            <person name="Duvick J.P."/>
            <person name="Farman M.A."/>
            <person name="Gan P."/>
            <person name="Heiman D."/>
            <person name="Henrissat B."/>
            <person name="Howard R.J."/>
            <person name="Kabbage M."/>
            <person name="Koch C."/>
            <person name="Kracher B."/>
            <person name="Kubo Y."/>
            <person name="Law A.D."/>
            <person name="Lebrun M.-H."/>
            <person name="Lee Y.-H."/>
            <person name="Miyara I."/>
            <person name="Moore N."/>
            <person name="Neumann U."/>
            <person name="Nordstroem K."/>
            <person name="Panaccione D.G."/>
            <person name="Panstruga R."/>
            <person name="Place M."/>
            <person name="Proctor R.H."/>
            <person name="Prusky D."/>
            <person name="Rech G."/>
            <person name="Reinhardt R."/>
            <person name="Rollins J.A."/>
            <person name="Rounsley S."/>
            <person name="Schardl C.L."/>
            <person name="Schwartz D.C."/>
            <person name="Shenoy N."/>
            <person name="Shirasu K."/>
            <person name="Sikhakolli U.R."/>
            <person name="Stueber K."/>
            <person name="Sukno S.A."/>
            <person name="Sweigard J.A."/>
            <person name="Takano Y."/>
            <person name="Takahara H."/>
            <person name="Trail F."/>
            <person name="van der Does H.C."/>
            <person name="Voll L.M."/>
            <person name="Will I."/>
            <person name="Young S."/>
            <person name="Zeng Q."/>
            <person name="Zhang J."/>
            <person name="Zhou S."/>
            <person name="Dickman M.B."/>
            <person name="Schulze-Lefert P."/>
            <person name="Ver Loren van Themaat E."/>
            <person name="Ma L.-J."/>
            <person name="Vaillancourt L.J."/>
        </authorList>
    </citation>
    <scope>NUCLEOTIDE SEQUENCE [LARGE SCALE GENOMIC DNA]</scope>
    <source>
        <strain evidence="2">IMI 349063</strain>
    </source>
</reference>
<dbReference type="Proteomes" id="UP000007174">
    <property type="component" value="Unassembled WGS sequence"/>
</dbReference>
<accession>H1VM97</accession>
<proteinExistence type="predicted"/>
<evidence type="ECO:0000313" key="2">
    <source>
        <dbReference type="Proteomes" id="UP000007174"/>
    </source>
</evidence>
<dbReference type="HOGENOM" id="CLU_1713131_0_0_1"/>
<name>H1VM97_COLHI</name>
<gene>
    <name evidence="1" type="ORF">CH063_11660</name>
</gene>
<organism evidence="1 2">
    <name type="scientific">Colletotrichum higginsianum (strain IMI 349063)</name>
    <name type="common">Crucifer anthracnose fungus</name>
    <dbReference type="NCBI Taxonomy" id="759273"/>
    <lineage>
        <taxon>Eukaryota</taxon>
        <taxon>Fungi</taxon>
        <taxon>Dikarya</taxon>
        <taxon>Ascomycota</taxon>
        <taxon>Pezizomycotina</taxon>
        <taxon>Sordariomycetes</taxon>
        <taxon>Hypocreomycetidae</taxon>
        <taxon>Glomerellales</taxon>
        <taxon>Glomerellaceae</taxon>
        <taxon>Colletotrichum</taxon>
        <taxon>Colletotrichum destructivum species complex</taxon>
    </lineage>
</organism>